<dbReference type="Proteomes" id="UP000198418">
    <property type="component" value="Unassembled WGS sequence"/>
</dbReference>
<dbReference type="GO" id="GO:0016740">
    <property type="term" value="F:transferase activity"/>
    <property type="evidence" value="ECO:0007669"/>
    <property type="project" value="UniProtKB-KW"/>
</dbReference>
<sequence length="184" mass="19810">MPGKKIYLAGPEVFLPDAVEIGLRKKALCQEFGFVGLYPLDHEVGEGEGRDARIYAANLAAIAQADAAIFNLSPFRGVSADPGTAFELGLFVARGKPAFAYSNDPADLFDRVAEAFGAHQTPQGVWCDAHGFEIEKFGNSDNLMLDCALRASGQSVLRPEVKAPIEDLALFTACLRKALLKFGF</sequence>
<dbReference type="AlphaFoldDB" id="A0A212QPA4"/>
<name>A0A212QPA4_RHOAC</name>
<reference evidence="2" key="1">
    <citation type="submission" date="2017-06" db="EMBL/GenBank/DDBJ databases">
        <authorList>
            <person name="Varghese N."/>
            <person name="Submissions S."/>
        </authorList>
    </citation>
    <scope>NUCLEOTIDE SEQUENCE [LARGE SCALE GENOMIC DNA]</scope>
    <source>
        <strain evidence="2">DSM 137</strain>
    </source>
</reference>
<dbReference type="InterPro" id="IPR007710">
    <property type="entry name" value="Nucleoside_deoxyribTrfase"/>
</dbReference>
<dbReference type="GO" id="GO:0009159">
    <property type="term" value="P:deoxyribonucleoside monophosphate catabolic process"/>
    <property type="evidence" value="ECO:0007669"/>
    <property type="project" value="TreeGrafter"/>
</dbReference>
<dbReference type="EMBL" id="FYDG01000001">
    <property type="protein sequence ID" value="SNB61199.1"/>
    <property type="molecule type" value="Genomic_DNA"/>
</dbReference>
<evidence type="ECO:0000313" key="2">
    <source>
        <dbReference type="Proteomes" id="UP000198418"/>
    </source>
</evidence>
<dbReference type="RefSeq" id="WP_088519399.1">
    <property type="nucleotide sequence ID" value="NZ_FYDG01000001.1"/>
</dbReference>
<keyword evidence="2" id="KW-1185">Reference proteome</keyword>
<dbReference type="PANTHER" id="PTHR15364:SF0">
    <property type="entry name" value="2'-DEOXYNUCLEOSIDE 5'-PHOSPHATE N-HYDROLASE 1"/>
    <property type="match status" value="1"/>
</dbReference>
<dbReference type="Pfam" id="PF05014">
    <property type="entry name" value="Nuc_deoxyrib_tr"/>
    <property type="match status" value="1"/>
</dbReference>
<gene>
    <name evidence="1" type="ORF">SAMN06265338_1011003</name>
</gene>
<dbReference type="OrthoDB" id="9795789at2"/>
<evidence type="ECO:0000313" key="1">
    <source>
        <dbReference type="EMBL" id="SNB61199.1"/>
    </source>
</evidence>
<dbReference type="SUPFAM" id="SSF52309">
    <property type="entry name" value="N-(deoxy)ribosyltransferase-like"/>
    <property type="match status" value="1"/>
</dbReference>
<dbReference type="GO" id="GO:0070694">
    <property type="term" value="F:5-hydroxymethyl-dUMP N-hydrolase activity"/>
    <property type="evidence" value="ECO:0007669"/>
    <property type="project" value="TreeGrafter"/>
</dbReference>
<proteinExistence type="predicted"/>
<organism evidence="1 2">
    <name type="scientific">Rhodoblastus acidophilus</name>
    <name type="common">Rhodopseudomonas acidophila</name>
    <dbReference type="NCBI Taxonomy" id="1074"/>
    <lineage>
        <taxon>Bacteria</taxon>
        <taxon>Pseudomonadati</taxon>
        <taxon>Pseudomonadota</taxon>
        <taxon>Alphaproteobacteria</taxon>
        <taxon>Hyphomicrobiales</taxon>
        <taxon>Rhodoblastaceae</taxon>
        <taxon>Rhodoblastus</taxon>
    </lineage>
</organism>
<dbReference type="Gene3D" id="3.40.50.450">
    <property type="match status" value="1"/>
</dbReference>
<protein>
    <submittedName>
        <fullName evidence="1">Nucleoside 2-deoxyribosyltransferase</fullName>
    </submittedName>
</protein>
<dbReference type="InterPro" id="IPR051239">
    <property type="entry name" value="2'-dNMP_N-hydrolase"/>
</dbReference>
<dbReference type="PANTHER" id="PTHR15364">
    <property type="entry name" value="2'-DEOXYNUCLEOSIDE 5'-PHOSPHATE N-HYDROLASE 1"/>
    <property type="match status" value="1"/>
</dbReference>
<keyword evidence="1" id="KW-0808">Transferase</keyword>
<accession>A0A212QPA4</accession>